<dbReference type="RefSeq" id="WP_025817306.1">
    <property type="nucleotide sequence ID" value="NZ_QJJX01000030.1"/>
</dbReference>
<dbReference type="AlphaFoldDB" id="A0A318HQZ4"/>
<keyword evidence="1" id="KW-0812">Transmembrane</keyword>
<sequence length="119" mass="12980">MEQTTNSAKAKQELFSVPKGYFNNLTPAVMQKIDAQNEPKALPKRKFLLLRPVYMVAASVLVAIGGLAVYMDVFNNGPSPATPSMPTSAATNIAGTYKDAVADYAMMDNEDIYVHYSEI</sequence>
<dbReference type="Proteomes" id="UP000248314">
    <property type="component" value="Unassembled WGS sequence"/>
</dbReference>
<organism evidence="2 3">
    <name type="scientific">Hoylesella shahii DSM 15611 = JCM 12083</name>
    <dbReference type="NCBI Taxonomy" id="1122991"/>
    <lineage>
        <taxon>Bacteria</taxon>
        <taxon>Pseudomonadati</taxon>
        <taxon>Bacteroidota</taxon>
        <taxon>Bacteroidia</taxon>
        <taxon>Bacteroidales</taxon>
        <taxon>Prevotellaceae</taxon>
        <taxon>Hoylesella</taxon>
    </lineage>
</organism>
<keyword evidence="1" id="KW-1133">Transmembrane helix</keyword>
<evidence type="ECO:0000313" key="3">
    <source>
        <dbReference type="Proteomes" id="UP000248314"/>
    </source>
</evidence>
<reference evidence="2 3" key="1">
    <citation type="submission" date="2018-05" db="EMBL/GenBank/DDBJ databases">
        <title>Genomic Encyclopedia of Type Strains, Phase I: the one thousand microbial genomes (KMG-I) project.</title>
        <authorList>
            <person name="Kyrpides N."/>
        </authorList>
    </citation>
    <scope>NUCLEOTIDE SEQUENCE [LARGE SCALE GENOMIC DNA]</scope>
    <source>
        <strain evidence="2 3">DSM 15611</strain>
    </source>
</reference>
<accession>A0A318HQZ4</accession>
<comment type="caution">
    <text evidence="2">The sequence shown here is derived from an EMBL/GenBank/DDBJ whole genome shotgun (WGS) entry which is preliminary data.</text>
</comment>
<dbReference type="GeneID" id="84900426"/>
<dbReference type="EMBL" id="QJJX01000030">
    <property type="protein sequence ID" value="PXX20219.1"/>
    <property type="molecule type" value="Genomic_DNA"/>
</dbReference>
<name>A0A318HQZ4_9BACT</name>
<keyword evidence="1" id="KW-0472">Membrane</keyword>
<protein>
    <submittedName>
        <fullName evidence="2">Uncharacterized protein</fullName>
    </submittedName>
</protein>
<feature type="transmembrane region" description="Helical" evidence="1">
    <location>
        <begin position="53"/>
        <end position="71"/>
    </location>
</feature>
<proteinExistence type="predicted"/>
<evidence type="ECO:0000313" key="2">
    <source>
        <dbReference type="EMBL" id="PXX20219.1"/>
    </source>
</evidence>
<evidence type="ECO:0000256" key="1">
    <source>
        <dbReference type="SAM" id="Phobius"/>
    </source>
</evidence>
<gene>
    <name evidence="2" type="ORF">EJ73_02209</name>
</gene>
<keyword evidence="3" id="KW-1185">Reference proteome</keyword>
<dbReference type="OrthoDB" id="1121419at2"/>